<sequence>MASMRKSYFLSPSWSLEPTEVILGSVIANLNRPHDALSAESLPSAIDTNIHTGEERSCSGTAKTSKKWSIGLFSTFVHAITLGGEVSYSSTSRAVVKYSCDSMETRRFTPSPAYITKAADNSPVKTHLKTGGLGAKAFVITGVKTAQGVILTTTQETEQDTKVEIGADIPVAQLSLGPKVKYKPETYQTHTRTIVGPVVFAFEVEKLCVKRKGQATSKEFVDGAMLGQKDNAEYIIELVKPNLDEDELEDFGMETHSGIEDETGEECWITIPSTS</sequence>
<proteinExistence type="predicted"/>
<reference evidence="1 2" key="1">
    <citation type="submission" date="2016-05" db="EMBL/GenBank/DDBJ databases">
        <title>A degradative enzymes factory behind the ericoid mycorrhizal symbiosis.</title>
        <authorList>
            <consortium name="DOE Joint Genome Institute"/>
            <person name="Martino E."/>
            <person name="Morin E."/>
            <person name="Grelet G."/>
            <person name="Kuo A."/>
            <person name="Kohler A."/>
            <person name="Daghino S."/>
            <person name="Barry K."/>
            <person name="Choi C."/>
            <person name="Cichocki N."/>
            <person name="Clum A."/>
            <person name="Copeland A."/>
            <person name="Hainaut M."/>
            <person name="Haridas S."/>
            <person name="Labutti K."/>
            <person name="Lindquist E."/>
            <person name="Lipzen A."/>
            <person name="Khouja H.-R."/>
            <person name="Murat C."/>
            <person name="Ohm R."/>
            <person name="Olson A."/>
            <person name="Spatafora J."/>
            <person name="Veneault-Fourrey C."/>
            <person name="Henrissat B."/>
            <person name="Grigoriev I."/>
            <person name="Martin F."/>
            <person name="Perotto S."/>
        </authorList>
    </citation>
    <scope>NUCLEOTIDE SEQUENCE [LARGE SCALE GENOMIC DNA]</scope>
    <source>
        <strain evidence="1 2">UAMH 7357</strain>
    </source>
</reference>
<evidence type="ECO:0000313" key="1">
    <source>
        <dbReference type="EMBL" id="PMD12790.1"/>
    </source>
</evidence>
<organism evidence="1 2">
    <name type="scientific">Hyaloscypha hepaticicola</name>
    <dbReference type="NCBI Taxonomy" id="2082293"/>
    <lineage>
        <taxon>Eukaryota</taxon>
        <taxon>Fungi</taxon>
        <taxon>Dikarya</taxon>
        <taxon>Ascomycota</taxon>
        <taxon>Pezizomycotina</taxon>
        <taxon>Leotiomycetes</taxon>
        <taxon>Helotiales</taxon>
        <taxon>Hyaloscyphaceae</taxon>
        <taxon>Hyaloscypha</taxon>
    </lineage>
</organism>
<gene>
    <name evidence="1" type="ORF">NA56DRAFT_756296</name>
</gene>
<dbReference type="Proteomes" id="UP000235672">
    <property type="component" value="Unassembled WGS sequence"/>
</dbReference>
<dbReference type="STRING" id="1745343.A0A2J6PFI3"/>
<protein>
    <submittedName>
        <fullName evidence="1">Uncharacterized protein</fullName>
    </submittedName>
</protein>
<dbReference type="OrthoDB" id="4500473at2759"/>
<name>A0A2J6PFI3_9HELO</name>
<dbReference type="EMBL" id="KZ613542">
    <property type="protein sequence ID" value="PMD12790.1"/>
    <property type="molecule type" value="Genomic_DNA"/>
</dbReference>
<keyword evidence="2" id="KW-1185">Reference proteome</keyword>
<accession>A0A2J6PFI3</accession>
<evidence type="ECO:0000313" key="2">
    <source>
        <dbReference type="Proteomes" id="UP000235672"/>
    </source>
</evidence>
<dbReference type="AlphaFoldDB" id="A0A2J6PFI3"/>